<evidence type="ECO:0000313" key="3">
    <source>
        <dbReference type="EMBL" id="KOO21208.1"/>
    </source>
</evidence>
<dbReference type="PANTHER" id="PTHR43092">
    <property type="entry name" value="L-CYSTEINE DESULFHYDRASE"/>
    <property type="match status" value="1"/>
</dbReference>
<keyword evidence="1" id="KW-0663">Pyridoxal phosphate</keyword>
<evidence type="ECO:0000259" key="2">
    <source>
        <dbReference type="PROSITE" id="PS50222"/>
    </source>
</evidence>
<dbReference type="Proteomes" id="UP000037460">
    <property type="component" value="Unassembled WGS sequence"/>
</dbReference>
<dbReference type="SUPFAM" id="SSF53383">
    <property type="entry name" value="PLP-dependent transferases"/>
    <property type="match status" value="1"/>
</dbReference>
<evidence type="ECO:0000313" key="4">
    <source>
        <dbReference type="Proteomes" id="UP000037460"/>
    </source>
</evidence>
<keyword evidence="4" id="KW-1185">Reference proteome</keyword>
<dbReference type="OrthoDB" id="5978656at2759"/>
<name>A0A0M0J4S3_9EUKA</name>
<feature type="domain" description="EF-hand" evidence="2">
    <location>
        <begin position="67"/>
        <end position="96"/>
    </location>
</feature>
<dbReference type="AlphaFoldDB" id="A0A0M0J4S3"/>
<dbReference type="InterPro" id="IPR015422">
    <property type="entry name" value="PyrdxlP-dep_Trfase_small"/>
</dbReference>
<dbReference type="InterPro" id="IPR011992">
    <property type="entry name" value="EF-hand-dom_pair"/>
</dbReference>
<dbReference type="Pfam" id="PF00266">
    <property type="entry name" value="Aminotran_5"/>
    <property type="match status" value="1"/>
</dbReference>
<dbReference type="PROSITE" id="PS50222">
    <property type="entry name" value="EF_HAND_2"/>
    <property type="match status" value="1"/>
</dbReference>
<protein>
    <submittedName>
        <fullName evidence="3">Putative cysteine desulfurylase</fullName>
    </submittedName>
</protein>
<comment type="caution">
    <text evidence="3">The sequence shown here is derived from an EMBL/GenBank/DDBJ whole genome shotgun (WGS) entry which is preliminary data.</text>
</comment>
<dbReference type="Gene3D" id="3.40.640.10">
    <property type="entry name" value="Type I PLP-dependent aspartate aminotransferase-like (Major domain)"/>
    <property type="match status" value="1"/>
</dbReference>
<dbReference type="InterPro" id="IPR002048">
    <property type="entry name" value="EF_hand_dom"/>
</dbReference>
<proteinExistence type="predicted"/>
<gene>
    <name evidence="3" type="ORF">Ctob_004932</name>
</gene>
<dbReference type="EMBL" id="JWZX01003382">
    <property type="protein sequence ID" value="KOO21208.1"/>
    <property type="molecule type" value="Genomic_DNA"/>
</dbReference>
<sequence length="490" mass="52011">MTTSSAKRLRPAEASLEELIETADSWLIDYDEDDDERLSLRELEQLKKQLQAQTASPAAQQAPLPTQTLMKMVDADDDGFATRNELVDMLKRMKGFDGGHVAREDAKKPQAAEGDGLNNGSFGAAPQPVLKAEMAHRSWWRANPDAAYFGIGASSLDARLAAAADAAAVAIGAPAGSVALVENATVATAIIASRWAKALREGRHERRSVLLLDVCYKAAAYSVRDICGAAGGALSFASVPFPDTTTESILKSLDGTLAATRPRFAMLDHVSSQPAIVMPLREMIALCRAHDVEEVAVDGAHGLGLVEAVDVSALGADFYFTNLHKHAFVPGTATVLHVATDTARASTAHIAPSWHSGQGVITEARWPGTRDFASLLAVPEALEYLATWRSVDALNAPTYNARGWQDAAAQLSEAWGVAPAVADPALSSPSKGVRATLRERYGIEAAVGGFGAHGGFLRLSHAVYTTDEDIRRLRDAVSEMAAAAARHKGT</sequence>
<dbReference type="GO" id="GO:0005509">
    <property type="term" value="F:calcium ion binding"/>
    <property type="evidence" value="ECO:0007669"/>
    <property type="project" value="InterPro"/>
</dbReference>
<dbReference type="InterPro" id="IPR015424">
    <property type="entry name" value="PyrdxlP-dep_Trfase"/>
</dbReference>
<evidence type="ECO:0000256" key="1">
    <source>
        <dbReference type="ARBA" id="ARBA00022898"/>
    </source>
</evidence>
<reference evidence="4" key="1">
    <citation type="journal article" date="2015" name="PLoS Genet.">
        <title>Genome Sequence and Transcriptome Analyses of Chrysochromulina tobin: Metabolic Tools for Enhanced Algal Fitness in the Prominent Order Prymnesiales (Haptophyceae).</title>
        <authorList>
            <person name="Hovde B.T."/>
            <person name="Deodato C.R."/>
            <person name="Hunsperger H.M."/>
            <person name="Ryken S.A."/>
            <person name="Yost W."/>
            <person name="Jha R.K."/>
            <person name="Patterson J."/>
            <person name="Monnat R.J. Jr."/>
            <person name="Barlow S.B."/>
            <person name="Starkenburg S.R."/>
            <person name="Cattolico R.A."/>
        </authorList>
    </citation>
    <scope>NUCLEOTIDE SEQUENCE</scope>
    <source>
        <strain evidence="4">CCMP291</strain>
    </source>
</reference>
<dbReference type="SUPFAM" id="SSF47473">
    <property type="entry name" value="EF-hand"/>
    <property type="match status" value="1"/>
</dbReference>
<dbReference type="PANTHER" id="PTHR43092:SF2">
    <property type="entry name" value="HERCYNYLCYSTEINE SULFOXIDE LYASE"/>
    <property type="match status" value="1"/>
</dbReference>
<organism evidence="3 4">
    <name type="scientific">Chrysochromulina tobinii</name>
    <dbReference type="NCBI Taxonomy" id="1460289"/>
    <lineage>
        <taxon>Eukaryota</taxon>
        <taxon>Haptista</taxon>
        <taxon>Haptophyta</taxon>
        <taxon>Prymnesiophyceae</taxon>
        <taxon>Prymnesiales</taxon>
        <taxon>Chrysochromulinaceae</taxon>
        <taxon>Chrysochromulina</taxon>
    </lineage>
</organism>
<dbReference type="InterPro" id="IPR015421">
    <property type="entry name" value="PyrdxlP-dep_Trfase_major"/>
</dbReference>
<dbReference type="InterPro" id="IPR000192">
    <property type="entry name" value="Aminotrans_V_dom"/>
</dbReference>
<dbReference type="Gene3D" id="1.10.238.10">
    <property type="entry name" value="EF-hand"/>
    <property type="match status" value="1"/>
</dbReference>
<accession>A0A0M0J4S3</accession>
<dbReference type="Gene3D" id="3.90.1150.10">
    <property type="entry name" value="Aspartate Aminotransferase, domain 1"/>
    <property type="match status" value="1"/>
</dbReference>